<evidence type="ECO:0000259" key="2">
    <source>
        <dbReference type="Pfam" id="PF00476"/>
    </source>
</evidence>
<evidence type="ECO:0000313" key="3">
    <source>
        <dbReference type="EMBL" id="KAF4708713.1"/>
    </source>
</evidence>
<name>A0A7J6QK92_PEROL</name>
<dbReference type="GO" id="GO:0006302">
    <property type="term" value="P:double-strand break repair"/>
    <property type="evidence" value="ECO:0007669"/>
    <property type="project" value="TreeGrafter"/>
</dbReference>
<dbReference type="InterPro" id="IPR043502">
    <property type="entry name" value="DNA/RNA_pol_sf"/>
</dbReference>
<dbReference type="InterPro" id="IPR001098">
    <property type="entry name" value="DNA-dir_DNA_pol_A_palm_dom"/>
</dbReference>
<dbReference type="Gene3D" id="3.30.70.370">
    <property type="match status" value="1"/>
</dbReference>
<dbReference type="SUPFAM" id="SSF56672">
    <property type="entry name" value="DNA/RNA polymerases"/>
    <property type="match status" value="1"/>
</dbReference>
<proteinExistence type="predicted"/>
<dbReference type="Proteomes" id="UP000574390">
    <property type="component" value="Unassembled WGS sequence"/>
</dbReference>
<gene>
    <name evidence="3" type="ORF">FOZ62_020845</name>
</gene>
<protein>
    <recommendedName>
        <fullName evidence="2">DNA-directed DNA polymerase family A palm domain-containing protein</fullName>
    </recommendedName>
</protein>
<dbReference type="PANTHER" id="PTHR10133">
    <property type="entry name" value="DNA POLYMERASE I"/>
    <property type="match status" value="1"/>
</dbReference>
<dbReference type="EMBL" id="JABANM010029015">
    <property type="protein sequence ID" value="KAF4708713.1"/>
    <property type="molecule type" value="Genomic_DNA"/>
</dbReference>
<sequence length="80" mass="9266">MMAMLRVDRDERLRRMGFRIVMQVHDEVILEGPEENAAEAVPIVRDLMEHPFADIKPDYRMLINLDVDIATGTNWSDAKP</sequence>
<keyword evidence="1" id="KW-0235">DNA replication</keyword>
<dbReference type="GO" id="GO:0003677">
    <property type="term" value="F:DNA binding"/>
    <property type="evidence" value="ECO:0007669"/>
    <property type="project" value="InterPro"/>
</dbReference>
<dbReference type="InterPro" id="IPR002298">
    <property type="entry name" value="DNA_polymerase_A"/>
</dbReference>
<organism evidence="3 4">
    <name type="scientific">Perkinsus olseni</name>
    <name type="common">Perkinsus atlanticus</name>
    <dbReference type="NCBI Taxonomy" id="32597"/>
    <lineage>
        <taxon>Eukaryota</taxon>
        <taxon>Sar</taxon>
        <taxon>Alveolata</taxon>
        <taxon>Perkinsozoa</taxon>
        <taxon>Perkinsea</taxon>
        <taxon>Perkinsida</taxon>
        <taxon>Perkinsidae</taxon>
        <taxon>Perkinsus</taxon>
    </lineage>
</organism>
<dbReference type="PANTHER" id="PTHR10133:SF27">
    <property type="entry name" value="DNA POLYMERASE NU"/>
    <property type="match status" value="1"/>
</dbReference>
<feature type="domain" description="DNA-directed DNA polymerase family A palm" evidence="2">
    <location>
        <begin position="2"/>
        <end position="76"/>
    </location>
</feature>
<evidence type="ECO:0000313" key="4">
    <source>
        <dbReference type="Proteomes" id="UP000574390"/>
    </source>
</evidence>
<evidence type="ECO:0000256" key="1">
    <source>
        <dbReference type="ARBA" id="ARBA00022705"/>
    </source>
</evidence>
<comment type="caution">
    <text evidence="3">The sequence shown here is derived from an EMBL/GenBank/DDBJ whole genome shotgun (WGS) entry which is preliminary data.</text>
</comment>
<dbReference type="Pfam" id="PF00476">
    <property type="entry name" value="DNA_pol_A"/>
    <property type="match status" value="1"/>
</dbReference>
<reference evidence="3 4" key="1">
    <citation type="submission" date="2020-04" db="EMBL/GenBank/DDBJ databases">
        <title>Perkinsus olseni comparative genomics.</title>
        <authorList>
            <person name="Bogema D.R."/>
        </authorList>
    </citation>
    <scope>NUCLEOTIDE SEQUENCE [LARGE SCALE GENOMIC DNA]</scope>
    <source>
        <strain evidence="3">ATCC PRA-205</strain>
    </source>
</reference>
<dbReference type="AlphaFoldDB" id="A0A7J6QK92"/>
<accession>A0A7J6QK92</accession>
<dbReference type="GO" id="GO:0003887">
    <property type="term" value="F:DNA-directed DNA polymerase activity"/>
    <property type="evidence" value="ECO:0007669"/>
    <property type="project" value="InterPro"/>
</dbReference>
<dbReference type="GO" id="GO:0006261">
    <property type="term" value="P:DNA-templated DNA replication"/>
    <property type="evidence" value="ECO:0007669"/>
    <property type="project" value="InterPro"/>
</dbReference>